<dbReference type="CDD" id="cd00090">
    <property type="entry name" value="HTH_ARSR"/>
    <property type="match status" value="1"/>
</dbReference>
<evidence type="ECO:0000313" key="6">
    <source>
        <dbReference type="Proteomes" id="UP001529369"/>
    </source>
</evidence>
<reference evidence="6" key="1">
    <citation type="journal article" date="2019" name="Int. J. Syst. Evol. Microbiol.">
        <title>The Global Catalogue of Microorganisms (GCM) 10K type strain sequencing project: providing services to taxonomists for standard genome sequencing and annotation.</title>
        <authorList>
            <consortium name="The Broad Institute Genomics Platform"/>
            <consortium name="The Broad Institute Genome Sequencing Center for Infectious Disease"/>
            <person name="Wu L."/>
            <person name="Ma J."/>
        </authorList>
    </citation>
    <scope>NUCLEOTIDE SEQUENCE [LARGE SCALE GENOMIC DNA]</scope>
    <source>
        <strain evidence="6">CECT 7131</strain>
    </source>
</reference>
<gene>
    <name evidence="5" type="ORF">QWZ14_10245</name>
</gene>
<evidence type="ECO:0000256" key="3">
    <source>
        <dbReference type="ARBA" id="ARBA00023163"/>
    </source>
</evidence>
<dbReference type="InterPro" id="IPR036390">
    <property type="entry name" value="WH_DNA-bd_sf"/>
</dbReference>
<dbReference type="PANTHER" id="PTHR43132">
    <property type="entry name" value="ARSENICAL RESISTANCE OPERON REPRESSOR ARSR-RELATED"/>
    <property type="match status" value="1"/>
</dbReference>
<evidence type="ECO:0000259" key="4">
    <source>
        <dbReference type="PROSITE" id="PS50987"/>
    </source>
</evidence>
<protein>
    <submittedName>
        <fullName evidence="5">Metalloregulator ArsR/SmtB family transcription factor</fullName>
    </submittedName>
</protein>
<dbReference type="InterPro" id="IPR011991">
    <property type="entry name" value="ArsR-like_HTH"/>
</dbReference>
<accession>A0ABT8A4V6</accession>
<dbReference type="InterPro" id="IPR051011">
    <property type="entry name" value="Metal_resp_trans_reg"/>
</dbReference>
<dbReference type="SMART" id="SM00418">
    <property type="entry name" value="HTH_ARSR"/>
    <property type="match status" value="1"/>
</dbReference>
<evidence type="ECO:0000313" key="5">
    <source>
        <dbReference type="EMBL" id="MDN3564745.1"/>
    </source>
</evidence>
<keyword evidence="2" id="KW-0238">DNA-binding</keyword>
<comment type="caution">
    <text evidence="5">The sequence shown here is derived from an EMBL/GenBank/DDBJ whole genome shotgun (WGS) entry which is preliminary data.</text>
</comment>
<dbReference type="Pfam" id="PF12840">
    <property type="entry name" value="HTH_20"/>
    <property type="match status" value="1"/>
</dbReference>
<organism evidence="5 6">
    <name type="scientific">Paeniroseomonas aquatica</name>
    <dbReference type="NCBI Taxonomy" id="373043"/>
    <lineage>
        <taxon>Bacteria</taxon>
        <taxon>Pseudomonadati</taxon>
        <taxon>Pseudomonadota</taxon>
        <taxon>Alphaproteobacteria</taxon>
        <taxon>Acetobacterales</taxon>
        <taxon>Acetobacteraceae</taxon>
        <taxon>Paeniroseomonas</taxon>
    </lineage>
</organism>
<dbReference type="EMBL" id="JAUFPN010000109">
    <property type="protein sequence ID" value="MDN3564745.1"/>
    <property type="molecule type" value="Genomic_DNA"/>
</dbReference>
<dbReference type="PROSITE" id="PS50987">
    <property type="entry name" value="HTH_ARSR_2"/>
    <property type="match status" value="1"/>
</dbReference>
<keyword evidence="1" id="KW-0805">Transcription regulation</keyword>
<sequence length="118" mass="12481">MEKSNAIEALAALAQESRLDVFRLLVQAGVEGLPAGRIGEALGLPGATLSFHLNQLRHAGLVTFRREGRSLIYMAEYAAMNGLLAYLTENCCQGEAAGCGVGACDSTTLIRTKGDTRP</sequence>
<proteinExistence type="predicted"/>
<feature type="domain" description="HTH arsR-type" evidence="4">
    <location>
        <begin position="1"/>
        <end position="95"/>
    </location>
</feature>
<dbReference type="NCBIfam" id="NF033788">
    <property type="entry name" value="HTH_metalloreg"/>
    <property type="match status" value="1"/>
</dbReference>
<dbReference type="RefSeq" id="WP_290316551.1">
    <property type="nucleotide sequence ID" value="NZ_JAUFPN010000109.1"/>
</dbReference>
<dbReference type="InterPro" id="IPR036388">
    <property type="entry name" value="WH-like_DNA-bd_sf"/>
</dbReference>
<dbReference type="Gene3D" id="1.10.10.10">
    <property type="entry name" value="Winged helix-like DNA-binding domain superfamily/Winged helix DNA-binding domain"/>
    <property type="match status" value="1"/>
</dbReference>
<keyword evidence="3" id="KW-0804">Transcription</keyword>
<dbReference type="PRINTS" id="PR00778">
    <property type="entry name" value="HTHARSR"/>
</dbReference>
<dbReference type="SUPFAM" id="SSF46785">
    <property type="entry name" value="Winged helix' DNA-binding domain"/>
    <property type="match status" value="1"/>
</dbReference>
<dbReference type="Proteomes" id="UP001529369">
    <property type="component" value="Unassembled WGS sequence"/>
</dbReference>
<dbReference type="PANTHER" id="PTHR43132:SF2">
    <property type="entry name" value="ARSENICAL RESISTANCE OPERON REPRESSOR ARSR-RELATED"/>
    <property type="match status" value="1"/>
</dbReference>
<evidence type="ECO:0000256" key="2">
    <source>
        <dbReference type="ARBA" id="ARBA00023125"/>
    </source>
</evidence>
<name>A0ABT8A4V6_9PROT</name>
<dbReference type="InterPro" id="IPR001845">
    <property type="entry name" value="HTH_ArsR_DNA-bd_dom"/>
</dbReference>
<evidence type="ECO:0000256" key="1">
    <source>
        <dbReference type="ARBA" id="ARBA00023015"/>
    </source>
</evidence>
<keyword evidence="6" id="KW-1185">Reference proteome</keyword>